<organism evidence="1 2">
    <name type="scientific">Paratrimastix pyriformis</name>
    <dbReference type="NCBI Taxonomy" id="342808"/>
    <lineage>
        <taxon>Eukaryota</taxon>
        <taxon>Metamonada</taxon>
        <taxon>Preaxostyla</taxon>
        <taxon>Paratrimastigidae</taxon>
        <taxon>Paratrimastix</taxon>
    </lineage>
</organism>
<dbReference type="EMBL" id="JAPMOS010000446">
    <property type="protein sequence ID" value="KAJ4452584.1"/>
    <property type="molecule type" value="Genomic_DNA"/>
</dbReference>
<accession>A0ABQ8U5J2</accession>
<keyword evidence="2" id="KW-1185">Reference proteome</keyword>
<dbReference type="Proteomes" id="UP001141327">
    <property type="component" value="Unassembled WGS sequence"/>
</dbReference>
<comment type="caution">
    <text evidence="1">The sequence shown here is derived from an EMBL/GenBank/DDBJ whole genome shotgun (WGS) entry which is preliminary data.</text>
</comment>
<evidence type="ECO:0000313" key="1">
    <source>
        <dbReference type="EMBL" id="KAJ4452584.1"/>
    </source>
</evidence>
<sequence>MFVECPVVSTLTADLLAMTDDWATADSFIACPASHAMVTAHGSLIRIRCKDLVPFLVPRRSRPSLLPPVSPTPSPSPPWCSPPATAAGVIAATAVSATPGLDPPIPSSCIVNCPPEALAGLPDCEIEAPLLRYLLGFLYADHIPPEADAVSCVGLSALGERFSLSRLKLLAYWRVMHSITRESVAALALAARAHKLKTLEKNLTAMAKQLGVAL</sequence>
<evidence type="ECO:0008006" key="3">
    <source>
        <dbReference type="Google" id="ProtNLM"/>
    </source>
</evidence>
<reference evidence="1" key="1">
    <citation type="journal article" date="2022" name="bioRxiv">
        <title>Genomics of Preaxostyla Flagellates Illuminates Evolutionary Transitions and the Path Towards Mitochondrial Loss.</title>
        <authorList>
            <person name="Novak L.V.F."/>
            <person name="Treitli S.C."/>
            <person name="Pyrih J."/>
            <person name="Halakuc P."/>
            <person name="Pipaliya S.V."/>
            <person name="Vacek V."/>
            <person name="Brzon O."/>
            <person name="Soukal P."/>
            <person name="Eme L."/>
            <person name="Dacks J.B."/>
            <person name="Karnkowska A."/>
            <person name="Elias M."/>
            <person name="Hampl V."/>
        </authorList>
    </citation>
    <scope>NUCLEOTIDE SEQUENCE</scope>
    <source>
        <strain evidence="1">RCP-MX</strain>
    </source>
</reference>
<gene>
    <name evidence="1" type="ORF">PAPYR_13210</name>
</gene>
<protein>
    <recommendedName>
        <fullName evidence="3">BTB domain-containing protein</fullName>
    </recommendedName>
</protein>
<dbReference type="Gene3D" id="3.30.710.10">
    <property type="entry name" value="Potassium Channel Kv1.1, Chain A"/>
    <property type="match status" value="1"/>
</dbReference>
<proteinExistence type="predicted"/>
<evidence type="ECO:0000313" key="2">
    <source>
        <dbReference type="Proteomes" id="UP001141327"/>
    </source>
</evidence>
<name>A0ABQ8U5J2_9EUKA</name>
<dbReference type="InterPro" id="IPR011333">
    <property type="entry name" value="SKP1/BTB/POZ_sf"/>
</dbReference>